<evidence type="ECO:0008006" key="4">
    <source>
        <dbReference type="Google" id="ProtNLM"/>
    </source>
</evidence>
<feature type="transmembrane region" description="Helical" evidence="2">
    <location>
        <begin position="1536"/>
        <end position="1557"/>
    </location>
</feature>
<dbReference type="SUPFAM" id="SSF52129">
    <property type="entry name" value="Caspase-like"/>
    <property type="match status" value="1"/>
</dbReference>
<proteinExistence type="predicted"/>
<reference evidence="3" key="2">
    <citation type="submission" date="2014-06" db="EMBL/GenBank/DDBJ databases">
        <authorList>
            <person name="Aslett M."/>
            <person name="De Silva Nishadi"/>
        </authorList>
    </citation>
    <scope>NUCLEOTIDE SEQUENCE</scope>
    <source>
        <strain evidence="3">Bond</strain>
    </source>
</reference>
<name>A0A061BIQ5_BABBI</name>
<dbReference type="InterPro" id="IPR029030">
    <property type="entry name" value="Caspase-like_dom_sf"/>
</dbReference>
<dbReference type="EMBL" id="LK054855">
    <property type="protein sequence ID" value="CDR71392.1"/>
    <property type="molecule type" value="Genomic_DNA"/>
</dbReference>
<keyword evidence="2" id="KW-1133">Transmembrane helix</keyword>
<evidence type="ECO:0000256" key="2">
    <source>
        <dbReference type="SAM" id="Phobius"/>
    </source>
</evidence>
<sequence length="1598" mass="179974">MGFLSGVLDAVKDDDAVKTYDKDDDNNINTVIKKLQSQIGSGRAGLAVSVDAVKGWLEGYGKSVKNLTGNIIQKFSELDVNTIRNKISDIKKDRSLRLQLEAWTSTLDSLGLEVENINKNVDKLDSALKNKLKHETHVVKNAVEVLKNSAESSELVKQVRKVDETLVEQQRNIQQTFFTQTKHIYDEIYRLMRYKGDQFKVLKKRLMNAQALLGRFDGEYDVLMSSYFDEIKQSVRDVHRNIEANKMVLDSLIKHAWTEFRELKLKSLINGGDENNSVEQNWNCVKKEVTKLVKKISNVTVRDPGAVQNIIKGVTTYAWKFNKTAFADKVKEWIKHIFQSHAVVQHWIGEYVGYIKKNFPSYSLDSKWEGIKQRFNDEITKGIADAIADAISGHIRDAFNGYDEVVNDGIEKIEQVTKACEHLAAKLNSKIKEAEVDGSLTLLADIATAVETEVLQIKDSDDGNYFLQYAVKTVLYALYGMTQQFAAELRCFLATSSIKANLESAISSAASIDQEFKNGGRNSHGEKIDDALLTVNEKVKKLGAVLDEATGSLMHEVKNIQSGVLTKLHDLQKDDNDEQDGTINKKRKAALNQMDQLKKEIDSKLNDILESINDADRYLDIHIEDAENSVQSAERNVNEAVTSAFEKVEQSVRSLFAQQHKADLEALHKCVETQLQAVKEIIDVDSRSGIKCLLKVMNNKSTLESWRESLPQPAPTGEAHRNKLANTAEKFKQYVDNIQVNVQYQLVCPGKPIDEMSKLSDIEKAFDKLLDYLTDDETTKHARKYLYDNEFTSLLTTLTSSLTSLSPSHFANPRHPELLDAVKKGLQGFVGELERVYVNGYDGHKESINFDELVIDGSNNDKKLTDDGRNLSKVFLTISEILVSDFEKLRTACNNNQNAQINLDQGNRLGSLFYTRGYGVATGKSKQDGELQNKSVMNGKKIKEFCENTIHVRGGGEYNPATGKVEPIKGGITTLDRFFGYLYDVLTKYRTVCHIKHIGRPRTPTTINQMLHWVNGLPYTTVYNELTIQGFGELFEKPEEEESVGGEIVLKTEDDDKLLAYPEDITAEKMRDTLTDVCRFTDRVLVCILGHGHAEGRYACDFSTNPDGLLYPSNASACLDMLVDILKRLYEQFYFLFIQCSREKDNVSWRDCWYGRHVGGSDWRCNEKQCINQMVNQSADQKANQSCGQTCDRHPSCGLKSPLQSFLEDGLPGFLPHSIKKPGCKLDCTVSNHRGLPCKTPMGFGDISLTASRASRGERMMKLLDMFCGQQTSPLTKLCGYFNCLLQMPPQTLGDMFAFYYNFIVGWGKSGQDHRSYAFEGAVNKAIFGQQYGELNVKSIITDDHSYNGATGDLMCLVSCKNASSSHTCGRYLQPISFTTWATFSEKHADKYLSWIVYLTETFYNLLEQLYKECCEKCGKQGTKCYDKSCRNGCPVKASREIKDVSKKQNDVTHTNDCASIAQCPFTRPTLCRYGFVLKSLTNLRGATDSSTKRTCGDFCSTMKKVLNNVEADAAPLAKLIYVTIPKFLFEIRKPFMLLTLALWLLSLLYLTHIMVIRLDLLHIKSHLHSPSSHRIAAQSLLAAGRVNKLGRVFYLQP</sequence>
<keyword evidence="2" id="KW-0812">Transmembrane</keyword>
<evidence type="ECO:0000256" key="1">
    <source>
        <dbReference type="SAM" id="Coils"/>
    </source>
</evidence>
<gene>
    <name evidence="3" type="ORF">BBBOND_0000420</name>
</gene>
<dbReference type="VEuPathDB" id="PiroplasmaDB:BBBOND_0000420"/>
<keyword evidence="1" id="KW-0175">Coiled coil</keyword>
<protein>
    <recommendedName>
        <fullName evidence="4">C3H1-type domain-containing protein</fullName>
    </recommendedName>
</protein>
<reference evidence="3" key="1">
    <citation type="journal article" date="2014" name="Nucleic Acids Res.">
        <title>The evolutionary dynamics of variant antigen genes in Babesia reveal a history of genomic innovation underlying host-parasite interaction.</title>
        <authorList>
            <person name="Jackson A.P."/>
            <person name="Otto T.D."/>
            <person name="Darby A."/>
            <person name="Ramaprasad A."/>
            <person name="Xia D."/>
            <person name="Echaide I.E."/>
            <person name="Farber M."/>
            <person name="Gahlot S."/>
            <person name="Gamble J."/>
            <person name="Gupta D."/>
            <person name="Gupta Y."/>
            <person name="Jackson L."/>
            <person name="Malandrin L."/>
            <person name="Malas T.B."/>
            <person name="Moussa E."/>
            <person name="Nair M."/>
            <person name="Reid AJ."/>
            <person name="Sanders M."/>
            <person name="Sharma J."/>
            <person name="Tracey A."/>
            <person name="Quail M.A."/>
            <person name="Weir W."/>
            <person name="Wastling J.M."/>
            <person name="Hall N."/>
            <person name="Willadsen P."/>
            <person name="Lingelbach K."/>
            <person name="Shiels B."/>
            <person name="Tait A."/>
            <person name="Berriman M."/>
            <person name="Allred D.R."/>
            <person name="Pain A."/>
        </authorList>
    </citation>
    <scope>NUCLEOTIDE SEQUENCE</scope>
    <source>
        <strain evidence="3">Bond</strain>
    </source>
</reference>
<organism evidence="3">
    <name type="scientific">Babesia bigemina</name>
    <dbReference type="NCBI Taxonomy" id="5866"/>
    <lineage>
        <taxon>Eukaryota</taxon>
        <taxon>Sar</taxon>
        <taxon>Alveolata</taxon>
        <taxon>Apicomplexa</taxon>
        <taxon>Aconoidasida</taxon>
        <taxon>Piroplasmida</taxon>
        <taxon>Babesiidae</taxon>
        <taxon>Babesia</taxon>
    </lineage>
</organism>
<evidence type="ECO:0000313" key="3">
    <source>
        <dbReference type="EMBL" id="CDR71392.1"/>
    </source>
</evidence>
<dbReference type="GeneID" id="24561619"/>
<keyword evidence="2" id="KW-0472">Membrane</keyword>
<accession>A0A061BIQ5</accession>
<dbReference type="RefSeq" id="XP_012770342.1">
    <property type="nucleotide sequence ID" value="XM_012914888.1"/>
</dbReference>
<dbReference type="KEGG" id="bbig:BBBOND_0000420"/>
<feature type="coiled-coil region" evidence="1">
    <location>
        <begin position="587"/>
        <end position="643"/>
    </location>
</feature>
<dbReference type="OrthoDB" id="10254720at2759"/>